<proteinExistence type="predicted"/>
<gene>
    <name evidence="3" type="ORF">HA052_19640</name>
</gene>
<name>A0ABX0LD13_9NEIS</name>
<evidence type="ECO:0000313" key="4">
    <source>
        <dbReference type="Proteomes" id="UP001515641"/>
    </source>
</evidence>
<protein>
    <recommendedName>
        <fullName evidence="5">TrfB transcriptional repressor protein domain-containing protein</fullName>
    </recommendedName>
</protein>
<evidence type="ECO:0008006" key="5">
    <source>
        <dbReference type="Google" id="ProtNLM"/>
    </source>
</evidence>
<keyword evidence="4" id="KW-1185">Reference proteome</keyword>
<keyword evidence="1" id="KW-0805">Transcription regulation</keyword>
<organism evidence="3 4">
    <name type="scientific">Chromobacterium fluminis</name>
    <dbReference type="NCBI Taxonomy" id="3044269"/>
    <lineage>
        <taxon>Bacteria</taxon>
        <taxon>Pseudomonadati</taxon>
        <taxon>Pseudomonadota</taxon>
        <taxon>Betaproteobacteria</taxon>
        <taxon>Neisseriales</taxon>
        <taxon>Chromobacteriaceae</taxon>
        <taxon>Chromobacterium</taxon>
    </lineage>
</organism>
<evidence type="ECO:0000256" key="1">
    <source>
        <dbReference type="ARBA" id="ARBA00023015"/>
    </source>
</evidence>
<reference evidence="3 4" key="1">
    <citation type="submission" date="2020-03" db="EMBL/GenBank/DDBJ databases">
        <title>Draft genome sequence of environmentally isolated cultures.</title>
        <authorList>
            <person name="Wilson H.S."/>
            <person name="De Leon M.E."/>
        </authorList>
    </citation>
    <scope>NUCLEOTIDE SEQUENCE [LARGE SCALE GENOMIC DNA]</scope>
    <source>
        <strain evidence="3 4">HSC-31F16</strain>
    </source>
</reference>
<evidence type="ECO:0000256" key="2">
    <source>
        <dbReference type="ARBA" id="ARBA00023163"/>
    </source>
</evidence>
<evidence type="ECO:0000313" key="3">
    <source>
        <dbReference type="EMBL" id="NHR07407.1"/>
    </source>
</evidence>
<comment type="caution">
    <text evidence="3">The sequence shown here is derived from an EMBL/GenBank/DDBJ whole genome shotgun (WGS) entry which is preliminary data.</text>
</comment>
<accession>A0ABX0LD13</accession>
<dbReference type="Gene3D" id="1.10.10.2690">
    <property type="match status" value="1"/>
</dbReference>
<dbReference type="Proteomes" id="UP001515641">
    <property type="component" value="Unassembled WGS sequence"/>
</dbReference>
<dbReference type="InterPro" id="IPR053721">
    <property type="entry name" value="Fimbrial_Adhesin_Reg"/>
</dbReference>
<dbReference type="RefSeq" id="WP_166453217.1">
    <property type="nucleotide sequence ID" value="NZ_JAAOMA010000034.1"/>
</dbReference>
<sequence>MPRPYPITEASLDLMLTQTRVSSPGIRAALQDHFVRGLPQNEAAARHGVAPQQLNPVVRKIRSKIKPAFDAYADLVGAGGASQP</sequence>
<dbReference type="EMBL" id="JAAOMA010000034">
    <property type="protein sequence ID" value="NHR07407.1"/>
    <property type="molecule type" value="Genomic_DNA"/>
</dbReference>
<keyword evidence="2" id="KW-0804">Transcription</keyword>